<organism evidence="3 4">
    <name type="scientific">Cannabis sativa</name>
    <name type="common">Hemp</name>
    <name type="synonym">Marijuana</name>
    <dbReference type="NCBI Taxonomy" id="3483"/>
    <lineage>
        <taxon>Eukaryota</taxon>
        <taxon>Viridiplantae</taxon>
        <taxon>Streptophyta</taxon>
        <taxon>Embryophyta</taxon>
        <taxon>Tracheophyta</taxon>
        <taxon>Spermatophyta</taxon>
        <taxon>Magnoliopsida</taxon>
        <taxon>eudicotyledons</taxon>
        <taxon>Gunneridae</taxon>
        <taxon>Pentapetalae</taxon>
        <taxon>rosids</taxon>
        <taxon>fabids</taxon>
        <taxon>Rosales</taxon>
        <taxon>Cannabaceae</taxon>
        <taxon>Cannabis</taxon>
    </lineage>
</organism>
<dbReference type="PANTHER" id="PTHR33710:SF62">
    <property type="entry name" value="DUF4283 DOMAIN PROTEIN"/>
    <property type="match status" value="1"/>
</dbReference>
<dbReference type="EnsemblPlants" id="evm.model.05.97">
    <property type="protein sequence ID" value="cds.evm.model.05.97"/>
    <property type="gene ID" value="evm.TU.05.97"/>
</dbReference>
<accession>A0A803PSL9</accession>
<dbReference type="Gramene" id="evm.model.05.97">
    <property type="protein sequence ID" value="cds.evm.model.05.97"/>
    <property type="gene ID" value="evm.TU.05.97"/>
</dbReference>
<evidence type="ECO:0000256" key="1">
    <source>
        <dbReference type="SAM" id="Coils"/>
    </source>
</evidence>
<evidence type="ECO:0000313" key="4">
    <source>
        <dbReference type="Proteomes" id="UP000596661"/>
    </source>
</evidence>
<dbReference type="SUPFAM" id="SSF56219">
    <property type="entry name" value="DNase I-like"/>
    <property type="match status" value="1"/>
</dbReference>
<proteinExistence type="predicted"/>
<name>A0A803PSL9_CANSA</name>
<reference evidence="3" key="2">
    <citation type="submission" date="2021-03" db="UniProtKB">
        <authorList>
            <consortium name="EnsemblPlants"/>
        </authorList>
    </citation>
    <scope>IDENTIFICATION</scope>
</reference>
<evidence type="ECO:0000313" key="3">
    <source>
        <dbReference type="EnsemblPlants" id="cds.evm.model.05.97"/>
    </source>
</evidence>
<dbReference type="Pfam" id="PF14111">
    <property type="entry name" value="DUF4283"/>
    <property type="match status" value="1"/>
</dbReference>
<dbReference type="InterPro" id="IPR036691">
    <property type="entry name" value="Endo/exonu/phosph_ase_sf"/>
</dbReference>
<feature type="domain" description="DUF4283" evidence="2">
    <location>
        <begin position="41"/>
        <end position="114"/>
    </location>
</feature>
<dbReference type="EMBL" id="UZAU01000409">
    <property type="status" value="NOT_ANNOTATED_CDS"/>
    <property type="molecule type" value="Genomic_DNA"/>
</dbReference>
<reference evidence="3" key="1">
    <citation type="submission" date="2018-11" db="EMBL/GenBank/DDBJ databases">
        <authorList>
            <person name="Grassa J C."/>
        </authorList>
    </citation>
    <scope>NUCLEOTIDE SEQUENCE [LARGE SCALE GENOMIC DNA]</scope>
</reference>
<dbReference type="AlphaFoldDB" id="A0A803PSL9"/>
<evidence type="ECO:0000259" key="2">
    <source>
        <dbReference type="Pfam" id="PF14111"/>
    </source>
</evidence>
<dbReference type="Gene3D" id="3.60.10.10">
    <property type="entry name" value="Endonuclease/exonuclease/phosphatase"/>
    <property type="match status" value="1"/>
</dbReference>
<dbReference type="Proteomes" id="UP000596661">
    <property type="component" value="Chromosome 5"/>
</dbReference>
<sequence>MKCKSQKVELKFPKNLTQVEEEDFEGVTVGGDGVEEGIDDRWCLVGRFLSNRMIDFDKMRNILASLWQPGMEMFVKKLENNRFLFQFYHEIDIQRVINGSPWTYERMQLIIQRLPVGGDPYDVRLNNLDIWVQIHDVKLGCMTEGTVCGVDQITKPYGDFMGVLPQKNHKNIGAQWLCVPKGGSRRWLTATMNLDISLEYEGCFVVEANGRSGGLVLFWKNEEEVNVDSFFTNHIDSLIQFEGYGKFRFTGLYGEPNRSLRRNTWQLLWTLYARSKEAWCIMGYFNNVLHNSEKIGGNPYSTWLIEGFKEVTQQCGLIDLEMNGHPFTWEKSKDTPQWIEAKLDRTMVNHDWLIKFPDAKLFNTEVSPSDHSPLFLDMEHRVAVERGNFSARIKNCNRELASIKNCNRELKQLKSRRDAEGKQQYVDTNQ</sequence>
<feature type="coiled-coil region" evidence="1">
    <location>
        <begin position="393"/>
        <end position="423"/>
    </location>
</feature>
<keyword evidence="1" id="KW-0175">Coiled coil</keyword>
<dbReference type="PANTHER" id="PTHR33710">
    <property type="entry name" value="BNAC02G09200D PROTEIN"/>
    <property type="match status" value="1"/>
</dbReference>
<protein>
    <recommendedName>
        <fullName evidence="2">DUF4283 domain-containing protein</fullName>
    </recommendedName>
</protein>
<dbReference type="InterPro" id="IPR025558">
    <property type="entry name" value="DUF4283"/>
</dbReference>
<dbReference type="OMA" id="IANMEWK"/>
<keyword evidence="4" id="KW-1185">Reference proteome</keyword>